<dbReference type="Gene3D" id="3.20.20.70">
    <property type="entry name" value="Aldolase class I"/>
    <property type="match status" value="2"/>
</dbReference>
<dbReference type="InterPro" id="IPR013785">
    <property type="entry name" value="Aldolase_TIM"/>
</dbReference>
<comment type="caution">
    <text evidence="1">The sequence shown here is derived from an EMBL/GenBank/DDBJ whole genome shotgun (WGS) entry which is preliminary data.</text>
</comment>
<dbReference type="OrthoDB" id="1711136at2759"/>
<dbReference type="SUPFAM" id="SSF52949">
    <property type="entry name" value="Macro domain-like"/>
    <property type="match status" value="1"/>
</dbReference>
<dbReference type="SUPFAM" id="SSF51569">
    <property type="entry name" value="Aldolase"/>
    <property type="match status" value="1"/>
</dbReference>
<dbReference type="InterPro" id="IPR043472">
    <property type="entry name" value="Macro_dom-like"/>
</dbReference>
<dbReference type="AlphaFoldDB" id="A0A423W129"/>
<evidence type="ECO:0000313" key="1">
    <source>
        <dbReference type="EMBL" id="ROV97026.1"/>
    </source>
</evidence>
<protein>
    <recommendedName>
        <fullName evidence="3">ADP-ribose 1''-phosphate phosphatase</fullName>
    </recommendedName>
</protein>
<evidence type="ECO:0000313" key="2">
    <source>
        <dbReference type="Proteomes" id="UP000284375"/>
    </source>
</evidence>
<keyword evidence="2" id="KW-1185">Reference proteome</keyword>
<dbReference type="EMBL" id="LJZO01000018">
    <property type="protein sequence ID" value="ROV97026.1"/>
    <property type="molecule type" value="Genomic_DNA"/>
</dbReference>
<sequence>MPIKPHDQTNSQLWVDIQLGREFNAELLHQAAKERKDQDWLVIYTRMAVLMCKRNIDNIIAFARAGIGPDRYFIKFPSIGAAVNAAKILSSEGIPTLETRAHGLDLWPNVEDPATQHPMSARIVQILETYKRLYKETGKDQPLLKNAGQIPFVSPEEAMATGELGCHSATISHTVLNEVAKLKDIGPTPERLRKLSAIDPLAAADWDGEVASINIDYLANGGAELEKATKKDPITVTRLADALQGRICYQNICITGWNDADSSKVAVSKDWFQGTTKPGCSDSVLASPLIQLAQEFITLMNQCAVFPDAFEADRQSCREGCPPGEHPSGDELDRLVGTCHIIPSSVVSNAAPFSIVCLRTSRGYGRQSKGKAGLDSKDVVLQQTRSALQDFRSQLERLGREKQKDLIVWSPQINAGGFHIPWERTEEIIEEVFEGWKGRWFIMSPP</sequence>
<dbReference type="STRING" id="252740.A0A423W129"/>
<dbReference type="Proteomes" id="UP000284375">
    <property type="component" value="Unassembled WGS sequence"/>
</dbReference>
<accession>A0A423W129</accession>
<proteinExistence type="predicted"/>
<name>A0A423W129_CYTCH</name>
<dbReference type="Gene3D" id="3.40.220.10">
    <property type="entry name" value="Leucine Aminopeptidase, subunit E, domain 1"/>
    <property type="match status" value="1"/>
</dbReference>
<gene>
    <name evidence="1" type="ORF">VSDG_04198</name>
</gene>
<organism evidence="1 2">
    <name type="scientific">Cytospora chrysosperma</name>
    <name type="common">Cytospora canker fungus</name>
    <name type="synonym">Sphaeria chrysosperma</name>
    <dbReference type="NCBI Taxonomy" id="252740"/>
    <lineage>
        <taxon>Eukaryota</taxon>
        <taxon>Fungi</taxon>
        <taxon>Dikarya</taxon>
        <taxon>Ascomycota</taxon>
        <taxon>Pezizomycotina</taxon>
        <taxon>Sordariomycetes</taxon>
        <taxon>Sordariomycetidae</taxon>
        <taxon>Diaporthales</taxon>
        <taxon>Cytosporaceae</taxon>
        <taxon>Cytospora</taxon>
    </lineage>
</organism>
<reference evidence="1 2" key="1">
    <citation type="submission" date="2015-09" db="EMBL/GenBank/DDBJ databases">
        <title>Host preference determinants of Valsa canker pathogens revealed by comparative genomics.</title>
        <authorList>
            <person name="Yin Z."/>
            <person name="Huang L."/>
        </authorList>
    </citation>
    <scope>NUCLEOTIDE SEQUENCE [LARGE SCALE GENOMIC DNA]</scope>
    <source>
        <strain evidence="1 2">YSFL</strain>
    </source>
</reference>
<evidence type="ECO:0008006" key="3">
    <source>
        <dbReference type="Google" id="ProtNLM"/>
    </source>
</evidence>